<dbReference type="PANTHER" id="PTHR22601">
    <property type="entry name" value="ISP4 LIKE PROTEIN"/>
    <property type="match status" value="1"/>
</dbReference>
<dbReference type="EMBL" id="ML119052">
    <property type="protein sequence ID" value="ROT40376.1"/>
    <property type="molecule type" value="Genomic_DNA"/>
</dbReference>
<comment type="similarity">
    <text evidence="2">Belongs to the oligopeptide OPT transporter family.</text>
</comment>
<dbReference type="OrthoDB" id="9986677at2759"/>
<feature type="transmembrane region" description="Helical" evidence="10">
    <location>
        <begin position="679"/>
        <end position="701"/>
    </location>
</feature>
<feature type="transmembrane region" description="Helical" evidence="10">
    <location>
        <begin position="503"/>
        <end position="523"/>
    </location>
</feature>
<dbReference type="RefSeq" id="XP_028468182.1">
    <property type="nucleotide sequence ID" value="XM_028612753.1"/>
</dbReference>
<dbReference type="GO" id="GO:0015031">
    <property type="term" value="P:protein transport"/>
    <property type="evidence" value="ECO:0007669"/>
    <property type="project" value="UniProtKB-KW"/>
</dbReference>
<accession>A0A3N2Q0Z2</accession>
<evidence type="ECO:0000256" key="1">
    <source>
        <dbReference type="ARBA" id="ARBA00004141"/>
    </source>
</evidence>
<feature type="transmembrane region" description="Helical" evidence="10">
    <location>
        <begin position="155"/>
        <end position="173"/>
    </location>
</feature>
<sequence>MTKLFGSRSASAAGTSDNDYELGPTKAQAQAQASGREVDGRDDDPLAPGLVESNSSTTGRAKGASQSPSQWGDPALAGDYDSRPRDADGNPLVDDEAAMEKQDEEDSPYPEVRAAVRNYDEDAPCNTIRAWTIGLVLVVAGASMNTFFSLRSPSIGISPLVAQIIAWPIGHGWSKIMPSRRFNTFGLSWSLNPGPFNRKEHTIIVVMASVSFSVAYATDIILAQMVFYKQDFGFAFQLLLTVSTQSLGYGIAGILRKFLVYPASMIWPGILVSVTLMNAMYDRNDRPDPTIIGGKMPRYKWFGLVTLGAFIYYWIPGYLARCLSVFAFVTWIAPNNVVVNQLFGGSTGLSLLPITFDWTQITGFIGSPLIPPWEAIANTLIGVVVFFLFGCSLLHYTGVWYSEYLPMSDSGTYDNTGKPYNTTRILTKDMTLNEEAYNNYSPLFISTTFAMSYGLSFAAISSLIVYTYLHNGKQIWQQYKNSAKEKPDIHMRLMSKYKEAPSWWYWGLFAIVLALGFVSVLAYPTKMTWWAFLLSVGISFVFSVPIGIIQAVTNHQIGLNVMTEFIYGYLQPGRPLALMIFKTFGYITMSRALSFVADLKFGHYMKIPPRTLFWAQVISTTVSCVVQILVLNVALNTVDGVCTPDQPDRFTCPGARVFFAASVIWGLLGPARMFSPGQIYSGLFAFFALGAVVPLVIYFGAKRWPRSPFGFLMAPLIFGGPSSIPPATPLNYLSWGTVGLTFQYWIRKRHFNWWSRLNFLTSSGLDLGLALATLVIFFALSMHKLEPPKWWGNEVVKTTLDFKGKSVQTYVPDGQTFGPSSW</sequence>
<reference evidence="11 12" key="1">
    <citation type="journal article" date="2018" name="Mol. Ecol.">
        <title>The obligate alkalophilic soda-lake fungus Sodiomyces alkalinus has shifted to a protein diet.</title>
        <authorList>
            <person name="Grum-Grzhimaylo A.A."/>
            <person name="Falkoski D.L."/>
            <person name="van den Heuvel J."/>
            <person name="Valero-Jimenez C.A."/>
            <person name="Min B."/>
            <person name="Choi I.G."/>
            <person name="Lipzen A."/>
            <person name="Daum C.G."/>
            <person name="Aanen D.K."/>
            <person name="Tsang A."/>
            <person name="Henrissat B."/>
            <person name="Bilanenko E.N."/>
            <person name="de Vries R.P."/>
            <person name="van Kan J.A.L."/>
            <person name="Grigoriev I.V."/>
            <person name="Debets A.J.M."/>
        </authorList>
    </citation>
    <scope>NUCLEOTIDE SEQUENCE [LARGE SCALE GENOMIC DNA]</scope>
    <source>
        <strain evidence="11 12">F11</strain>
    </source>
</reference>
<gene>
    <name evidence="11" type="ORF">SODALDRAFT_338197</name>
</gene>
<evidence type="ECO:0000256" key="8">
    <source>
        <dbReference type="ARBA" id="ARBA00023136"/>
    </source>
</evidence>
<keyword evidence="7 10" id="KW-1133">Transmembrane helix</keyword>
<dbReference type="GeneID" id="39581231"/>
<feature type="compositionally biased region" description="Acidic residues" evidence="9">
    <location>
        <begin position="93"/>
        <end position="108"/>
    </location>
</feature>
<evidence type="ECO:0000256" key="6">
    <source>
        <dbReference type="ARBA" id="ARBA00022927"/>
    </source>
</evidence>
<evidence type="ECO:0000256" key="2">
    <source>
        <dbReference type="ARBA" id="ARBA00008807"/>
    </source>
</evidence>
<evidence type="ECO:0000256" key="10">
    <source>
        <dbReference type="SAM" id="Phobius"/>
    </source>
</evidence>
<dbReference type="NCBIfam" id="TIGR00728">
    <property type="entry name" value="OPT_sfam"/>
    <property type="match status" value="1"/>
</dbReference>
<proteinExistence type="inferred from homology"/>
<dbReference type="NCBIfam" id="TIGR00727">
    <property type="entry name" value="ISP4_OPT"/>
    <property type="match status" value="1"/>
</dbReference>
<evidence type="ECO:0000256" key="3">
    <source>
        <dbReference type="ARBA" id="ARBA00022448"/>
    </source>
</evidence>
<feature type="transmembrane region" description="Helical" evidence="10">
    <location>
        <begin position="655"/>
        <end position="673"/>
    </location>
</feature>
<keyword evidence="6" id="KW-0653">Protein transport</keyword>
<feature type="transmembrane region" description="Helical" evidence="10">
    <location>
        <begin position="758"/>
        <end position="780"/>
    </location>
</feature>
<feature type="region of interest" description="Disordered" evidence="9">
    <location>
        <begin position="1"/>
        <end position="110"/>
    </location>
</feature>
<comment type="subcellular location">
    <subcellularLocation>
        <location evidence="1">Membrane</location>
        <topology evidence="1">Multi-pass membrane protein</topology>
    </subcellularLocation>
</comment>
<protein>
    <submittedName>
        <fullName evidence="11">Sexual differentiation process protein isp4</fullName>
    </submittedName>
</protein>
<keyword evidence="4 10" id="KW-0812">Transmembrane</keyword>
<keyword evidence="3" id="KW-0813">Transport</keyword>
<feature type="transmembrane region" description="Helical" evidence="10">
    <location>
        <begin position="301"/>
        <end position="332"/>
    </location>
</feature>
<feature type="transmembrane region" description="Helical" evidence="10">
    <location>
        <begin position="376"/>
        <end position="397"/>
    </location>
</feature>
<keyword evidence="5" id="KW-0571">Peptide transport</keyword>
<evidence type="ECO:0000256" key="9">
    <source>
        <dbReference type="SAM" id="MobiDB-lite"/>
    </source>
</evidence>
<feature type="transmembrane region" description="Helical" evidence="10">
    <location>
        <begin position="708"/>
        <end position="724"/>
    </location>
</feature>
<feature type="transmembrane region" description="Helical" evidence="10">
    <location>
        <begin position="573"/>
        <end position="593"/>
    </location>
</feature>
<feature type="transmembrane region" description="Helical" evidence="10">
    <location>
        <begin position="234"/>
        <end position="252"/>
    </location>
</feature>
<feature type="transmembrane region" description="Helical" evidence="10">
    <location>
        <begin position="529"/>
        <end position="552"/>
    </location>
</feature>
<keyword evidence="8 10" id="KW-0472">Membrane</keyword>
<evidence type="ECO:0000256" key="4">
    <source>
        <dbReference type="ARBA" id="ARBA00022692"/>
    </source>
</evidence>
<dbReference type="InterPro" id="IPR004648">
    <property type="entry name" value="Oligpept_transpt"/>
</dbReference>
<dbReference type="Pfam" id="PF03169">
    <property type="entry name" value="OPT"/>
    <property type="match status" value="1"/>
</dbReference>
<dbReference type="GO" id="GO:0016020">
    <property type="term" value="C:membrane"/>
    <property type="evidence" value="ECO:0007669"/>
    <property type="project" value="UniProtKB-SubCell"/>
</dbReference>
<keyword evidence="12" id="KW-1185">Reference proteome</keyword>
<evidence type="ECO:0000256" key="7">
    <source>
        <dbReference type="ARBA" id="ARBA00022989"/>
    </source>
</evidence>
<feature type="compositionally biased region" description="Polar residues" evidence="9">
    <location>
        <begin position="52"/>
        <end position="70"/>
    </location>
</feature>
<dbReference type="InterPro" id="IPR004813">
    <property type="entry name" value="OPT"/>
</dbReference>
<feature type="transmembrane region" description="Helical" evidence="10">
    <location>
        <begin position="443"/>
        <end position="469"/>
    </location>
</feature>
<dbReference type="AlphaFoldDB" id="A0A3N2Q0Z2"/>
<evidence type="ECO:0000256" key="5">
    <source>
        <dbReference type="ARBA" id="ARBA00022856"/>
    </source>
</evidence>
<feature type="compositionally biased region" description="Polar residues" evidence="9">
    <location>
        <begin position="8"/>
        <end position="17"/>
    </location>
</feature>
<feature type="transmembrane region" description="Helical" evidence="10">
    <location>
        <begin position="613"/>
        <end position="635"/>
    </location>
</feature>
<organism evidence="11 12">
    <name type="scientific">Sodiomyces alkalinus (strain CBS 110278 / VKM F-3762 / F11)</name>
    <name type="common">Alkaliphilic filamentous fungus</name>
    <dbReference type="NCBI Taxonomy" id="1314773"/>
    <lineage>
        <taxon>Eukaryota</taxon>
        <taxon>Fungi</taxon>
        <taxon>Dikarya</taxon>
        <taxon>Ascomycota</taxon>
        <taxon>Pezizomycotina</taxon>
        <taxon>Sordariomycetes</taxon>
        <taxon>Hypocreomycetidae</taxon>
        <taxon>Glomerellales</taxon>
        <taxon>Plectosphaerellaceae</taxon>
        <taxon>Sodiomyces</taxon>
    </lineage>
</organism>
<feature type="transmembrane region" description="Helical" evidence="10">
    <location>
        <begin position="201"/>
        <end position="222"/>
    </location>
</feature>
<dbReference type="GO" id="GO:0035673">
    <property type="term" value="F:oligopeptide transmembrane transporter activity"/>
    <property type="evidence" value="ECO:0007669"/>
    <property type="project" value="InterPro"/>
</dbReference>
<dbReference type="Proteomes" id="UP000272025">
    <property type="component" value="Unassembled WGS sequence"/>
</dbReference>
<name>A0A3N2Q0Z2_SODAK</name>
<feature type="transmembrane region" description="Helical" evidence="10">
    <location>
        <begin position="258"/>
        <end position="281"/>
    </location>
</feature>
<evidence type="ECO:0000313" key="11">
    <source>
        <dbReference type="EMBL" id="ROT40376.1"/>
    </source>
</evidence>
<feature type="transmembrane region" description="Helical" evidence="10">
    <location>
        <begin position="128"/>
        <end position="148"/>
    </location>
</feature>
<evidence type="ECO:0000313" key="12">
    <source>
        <dbReference type="Proteomes" id="UP000272025"/>
    </source>
</evidence>